<dbReference type="Gene3D" id="3.40.50.1820">
    <property type="entry name" value="alpha/beta hydrolase"/>
    <property type="match status" value="1"/>
</dbReference>
<dbReference type="GO" id="GO:0052689">
    <property type="term" value="F:carboxylic ester hydrolase activity"/>
    <property type="evidence" value="ECO:0007669"/>
    <property type="project" value="UniProtKB-KW"/>
</dbReference>
<evidence type="ECO:0000256" key="6">
    <source>
        <dbReference type="ARBA" id="ARBA00023157"/>
    </source>
</evidence>
<keyword evidence="6" id="KW-1015">Disulfide bond</keyword>
<dbReference type="InterPro" id="IPR050309">
    <property type="entry name" value="Type-B_Carboxylest/Lipase"/>
</dbReference>
<dbReference type="PROSITE" id="PS00941">
    <property type="entry name" value="CARBOXYLESTERASE_B_2"/>
    <property type="match status" value="1"/>
</dbReference>
<name>A0AAV5UYR1_9BILA</name>
<dbReference type="PANTHER" id="PTHR11559">
    <property type="entry name" value="CARBOXYLESTERASE"/>
    <property type="match status" value="1"/>
</dbReference>
<gene>
    <name evidence="9" type="ORF">PFISCL1PPCAC_2605</name>
</gene>
<evidence type="ECO:0000256" key="4">
    <source>
        <dbReference type="ARBA" id="ARBA00022729"/>
    </source>
</evidence>
<protein>
    <recommendedName>
        <fullName evidence="7">Carboxylic ester hydrolase</fullName>
        <ecNumber evidence="7">3.1.1.-</ecNumber>
    </recommendedName>
</protein>
<dbReference type="InterPro" id="IPR019819">
    <property type="entry name" value="Carboxylesterase_B_CS"/>
</dbReference>
<evidence type="ECO:0000313" key="9">
    <source>
        <dbReference type="EMBL" id="GMT11308.1"/>
    </source>
</evidence>
<evidence type="ECO:0000256" key="1">
    <source>
        <dbReference type="ARBA" id="ARBA00004319"/>
    </source>
</evidence>
<dbReference type="InterPro" id="IPR029058">
    <property type="entry name" value="AB_hydrolase_fold"/>
</dbReference>
<dbReference type="InterPro" id="IPR002018">
    <property type="entry name" value="CarbesteraseB"/>
</dbReference>
<dbReference type="AlphaFoldDB" id="A0AAV5UYR1"/>
<dbReference type="SUPFAM" id="SSF53474">
    <property type="entry name" value="alpha/beta-Hydrolases"/>
    <property type="match status" value="1"/>
</dbReference>
<dbReference type="PROSITE" id="PS00122">
    <property type="entry name" value="CARBOXYLESTERASE_B_1"/>
    <property type="match status" value="1"/>
</dbReference>
<dbReference type="EC" id="3.1.1.-" evidence="7"/>
<reference evidence="9" key="1">
    <citation type="submission" date="2023-10" db="EMBL/GenBank/DDBJ databases">
        <title>Genome assembly of Pristionchus species.</title>
        <authorList>
            <person name="Yoshida K."/>
            <person name="Sommer R.J."/>
        </authorList>
    </citation>
    <scope>NUCLEOTIDE SEQUENCE</scope>
    <source>
        <strain evidence="9">RS5133</strain>
    </source>
</reference>
<evidence type="ECO:0000256" key="3">
    <source>
        <dbReference type="ARBA" id="ARBA00022487"/>
    </source>
</evidence>
<keyword evidence="10" id="KW-1185">Reference proteome</keyword>
<accession>A0AAV5UYR1</accession>
<dbReference type="Pfam" id="PF00135">
    <property type="entry name" value="COesterase"/>
    <property type="match status" value="1"/>
</dbReference>
<dbReference type="EMBL" id="BTSY01000001">
    <property type="protein sequence ID" value="GMT11308.1"/>
    <property type="molecule type" value="Genomic_DNA"/>
</dbReference>
<organism evidence="9 10">
    <name type="scientific">Pristionchus fissidentatus</name>
    <dbReference type="NCBI Taxonomy" id="1538716"/>
    <lineage>
        <taxon>Eukaryota</taxon>
        <taxon>Metazoa</taxon>
        <taxon>Ecdysozoa</taxon>
        <taxon>Nematoda</taxon>
        <taxon>Chromadorea</taxon>
        <taxon>Rhabditida</taxon>
        <taxon>Rhabditina</taxon>
        <taxon>Diplogasteromorpha</taxon>
        <taxon>Diplogasteroidea</taxon>
        <taxon>Neodiplogasteridae</taxon>
        <taxon>Pristionchus</taxon>
    </lineage>
</organism>
<comment type="subcellular location">
    <subcellularLocation>
        <location evidence="1">Endoplasmic reticulum lumen</location>
    </subcellularLocation>
</comment>
<feature type="signal peptide" evidence="7">
    <location>
        <begin position="1"/>
        <end position="23"/>
    </location>
</feature>
<evidence type="ECO:0000256" key="2">
    <source>
        <dbReference type="ARBA" id="ARBA00005964"/>
    </source>
</evidence>
<keyword evidence="5 7" id="KW-0378">Hydrolase</keyword>
<dbReference type="FunFam" id="3.40.50.1820:FF:000317">
    <property type="entry name" value="Carboxylic ester hydrolase"/>
    <property type="match status" value="1"/>
</dbReference>
<evidence type="ECO:0000256" key="5">
    <source>
        <dbReference type="ARBA" id="ARBA00022801"/>
    </source>
</evidence>
<dbReference type="InterPro" id="IPR019826">
    <property type="entry name" value="Carboxylesterase_B_AS"/>
</dbReference>
<sequence>RRNNRNIFRMLILLFLFISSSLSDPIVQTEYGPVEGFNHEDSEIFLGVPFAAPPIGDLRFANPVPPQSWTEPRQAKNWSDACVPHAKEAVTWKASEDCLYLNVIAPKRTSPSSALAPVLFYIHGGGFEIGNAKIYGYEELSEIYNKEGIIVVSIQYRIGVLGFFTLTASDTMKGNYGMMDQVAALKFVHKNIHNFGGDPSRITVFGISAGGSSASMLTLSPLTRNLIAGSIEVSGTAHAGWAIDNRVEHHSEDLVDAVGCWGKRSVEDIEKCVRKVSVNSLYAGVEYIFEAAFSFNMLKFAPRIDGVFAPRRYEDLAQEAPKIPTLTGINALESAFFILMNRSPTIHRSVIFKGEMPGFNADKFDMKVRILLNEFLEEEETDHAVRDVLDFYLGENAMERYAKPTKDEIKYMLRQYTEFWSDVYFNLPARYRADERKSVGAESYVYLWEHYNKGLFKEDDPVPASVHINEMPYIVGLQALGKFEWDEEESKLRERARQMMTSFIKNGKPSVDGVLWPSYSQSPNAPFVRIASPEWKSEEGFWSKNNQFWEEVMSKYSYDFVRFKKRPAVQMQIPAPPTRNEHEEL</sequence>
<feature type="chain" id="PRO_5043111023" description="Carboxylic ester hydrolase" evidence="7">
    <location>
        <begin position="24"/>
        <end position="585"/>
    </location>
</feature>
<evidence type="ECO:0000259" key="8">
    <source>
        <dbReference type="Pfam" id="PF00135"/>
    </source>
</evidence>
<keyword evidence="4 7" id="KW-0732">Signal</keyword>
<feature type="non-terminal residue" evidence="9">
    <location>
        <position position="1"/>
    </location>
</feature>
<comment type="similarity">
    <text evidence="2 7">Belongs to the type-B carboxylesterase/lipase family.</text>
</comment>
<dbReference type="Proteomes" id="UP001432322">
    <property type="component" value="Unassembled WGS sequence"/>
</dbReference>
<proteinExistence type="inferred from homology"/>
<evidence type="ECO:0000313" key="10">
    <source>
        <dbReference type="Proteomes" id="UP001432322"/>
    </source>
</evidence>
<dbReference type="GO" id="GO:0005788">
    <property type="term" value="C:endoplasmic reticulum lumen"/>
    <property type="evidence" value="ECO:0007669"/>
    <property type="project" value="UniProtKB-SubCell"/>
</dbReference>
<evidence type="ECO:0000256" key="7">
    <source>
        <dbReference type="RuleBase" id="RU361235"/>
    </source>
</evidence>
<feature type="domain" description="Carboxylesterase type B" evidence="8">
    <location>
        <begin position="24"/>
        <end position="549"/>
    </location>
</feature>
<keyword evidence="3" id="KW-0719">Serine esterase</keyword>
<comment type="caution">
    <text evidence="9">The sequence shown here is derived from an EMBL/GenBank/DDBJ whole genome shotgun (WGS) entry which is preliminary data.</text>
</comment>